<proteinExistence type="predicted"/>
<comment type="caution">
    <text evidence="1">The sequence shown here is derived from an EMBL/GenBank/DDBJ whole genome shotgun (WGS) entry which is preliminary data.</text>
</comment>
<reference evidence="1 2" key="1">
    <citation type="submission" date="2019-06" db="EMBL/GenBank/DDBJ databases">
        <title>Whole genome shotgun sequence of Corynebacterium flavescens NBRC 14136.</title>
        <authorList>
            <person name="Hosoyama A."/>
            <person name="Uohara A."/>
            <person name="Ohji S."/>
            <person name="Ichikawa N."/>
        </authorList>
    </citation>
    <scope>NUCLEOTIDE SEQUENCE [LARGE SCALE GENOMIC DNA]</scope>
    <source>
        <strain evidence="1 2">NBRC 14136</strain>
    </source>
</reference>
<dbReference type="EMBL" id="BJNB01000022">
    <property type="protein sequence ID" value="GEB98005.1"/>
    <property type="molecule type" value="Genomic_DNA"/>
</dbReference>
<protein>
    <submittedName>
        <fullName evidence="1">Uncharacterized protein</fullName>
    </submittedName>
</protein>
<organism evidence="1 2">
    <name type="scientific">Corynebacterium flavescens</name>
    <dbReference type="NCBI Taxonomy" id="28028"/>
    <lineage>
        <taxon>Bacteria</taxon>
        <taxon>Bacillati</taxon>
        <taxon>Actinomycetota</taxon>
        <taxon>Actinomycetes</taxon>
        <taxon>Mycobacteriales</taxon>
        <taxon>Corynebacteriaceae</taxon>
        <taxon>Corynebacterium</taxon>
    </lineage>
</organism>
<evidence type="ECO:0000313" key="2">
    <source>
        <dbReference type="Proteomes" id="UP000315353"/>
    </source>
</evidence>
<dbReference type="AlphaFoldDB" id="A0AB73B813"/>
<evidence type="ECO:0000313" key="1">
    <source>
        <dbReference type="EMBL" id="GEB98005.1"/>
    </source>
</evidence>
<gene>
    <name evidence="1" type="ORF">CFL01nite_15000</name>
</gene>
<sequence length="68" mass="7330">MYCKRAEVAAGAGDKDGGLLVAHDESLSVGLRRGRECSSLAFATKRNTYGLFHIIPALLKHGGEQMRV</sequence>
<accession>A0AB73B813</accession>
<dbReference type="Proteomes" id="UP000315353">
    <property type="component" value="Unassembled WGS sequence"/>
</dbReference>
<name>A0AB73B813_CORFL</name>